<comment type="caution">
    <text evidence="1">The sequence shown here is derived from an EMBL/GenBank/DDBJ whole genome shotgun (WGS) entry which is preliminary data.</text>
</comment>
<name>A0ABT5EVK7_9BACT</name>
<dbReference type="EMBL" id="JAQNDO010000001">
    <property type="protein sequence ID" value="MDC0744942.1"/>
    <property type="molecule type" value="Genomic_DNA"/>
</dbReference>
<evidence type="ECO:0000313" key="2">
    <source>
        <dbReference type="Proteomes" id="UP001221411"/>
    </source>
</evidence>
<dbReference type="Proteomes" id="UP001221411">
    <property type="component" value="Unassembled WGS sequence"/>
</dbReference>
<evidence type="ECO:0000313" key="1">
    <source>
        <dbReference type="EMBL" id="MDC0744942.1"/>
    </source>
</evidence>
<gene>
    <name evidence="1" type="ORF">POL67_26660</name>
</gene>
<protein>
    <submittedName>
        <fullName evidence="1">Uncharacterized protein</fullName>
    </submittedName>
</protein>
<organism evidence="1 2">
    <name type="scientific">Polyangium mundeleinium</name>
    <dbReference type="NCBI Taxonomy" id="2995306"/>
    <lineage>
        <taxon>Bacteria</taxon>
        <taxon>Pseudomonadati</taxon>
        <taxon>Myxococcota</taxon>
        <taxon>Polyangia</taxon>
        <taxon>Polyangiales</taxon>
        <taxon>Polyangiaceae</taxon>
        <taxon>Polyangium</taxon>
    </lineage>
</organism>
<keyword evidence="2" id="KW-1185">Reference proteome</keyword>
<sequence length="81" mass="8486">MTTGKIRGEVDQGSDGRAVRRGKPIESELVDERIDVLGGGVLGALEVLVAEHARRTVPRLHKCQISPPGCGGGRNVLSSAV</sequence>
<dbReference type="RefSeq" id="WP_271921985.1">
    <property type="nucleotide sequence ID" value="NZ_JAQNDO010000001.1"/>
</dbReference>
<accession>A0ABT5EVK7</accession>
<proteinExistence type="predicted"/>
<reference evidence="1 2" key="1">
    <citation type="submission" date="2022-11" db="EMBL/GenBank/DDBJ databases">
        <title>Minimal conservation of predation-associated metabolite biosynthetic gene clusters underscores biosynthetic potential of Myxococcota including descriptions for ten novel species: Archangium lansinium sp. nov., Myxococcus landrumus sp. nov., Nannocystis bai.</title>
        <authorList>
            <person name="Ahearne A."/>
            <person name="Stevens C."/>
            <person name="Dowd S."/>
        </authorList>
    </citation>
    <scope>NUCLEOTIDE SEQUENCE [LARGE SCALE GENOMIC DNA]</scope>
    <source>
        <strain evidence="1 2">RJM3</strain>
    </source>
</reference>